<dbReference type="EMBL" id="VMBF01000008">
    <property type="protein sequence ID" value="TSJ73869.1"/>
    <property type="molecule type" value="Genomic_DNA"/>
</dbReference>
<proteinExistence type="predicted"/>
<dbReference type="EMBL" id="VWRS01000008">
    <property type="protein sequence ID" value="KAA5823381.1"/>
    <property type="molecule type" value="Genomic_DNA"/>
</dbReference>
<evidence type="ECO:0000313" key="2">
    <source>
        <dbReference type="EMBL" id="TSJ73869.1"/>
    </source>
</evidence>
<sequence>MKKYLCIVLLVVISSCSSDDSEPKDETGLVGKWKLIEQYADPGDGSGTFQPVSSNRVIEFLSDGTVTVNGVLCYMSNDVGDEETGTYNLITDSDAQNDGEIIPNTCNSKSARVYFDLPTSGNLILWYPCIEGCGQKFSKI</sequence>
<protein>
    <recommendedName>
        <fullName evidence="5">Lipocalin family protein</fullName>
    </recommendedName>
</protein>
<organism evidence="1 4">
    <name type="scientific">Algibacter amylolyticus</name>
    <dbReference type="NCBI Taxonomy" id="1608400"/>
    <lineage>
        <taxon>Bacteria</taxon>
        <taxon>Pseudomonadati</taxon>
        <taxon>Bacteroidota</taxon>
        <taxon>Flavobacteriia</taxon>
        <taxon>Flavobacteriales</taxon>
        <taxon>Flavobacteriaceae</taxon>
        <taxon>Algibacter</taxon>
    </lineage>
</organism>
<dbReference type="Proteomes" id="UP000322315">
    <property type="component" value="Unassembled WGS sequence"/>
</dbReference>
<gene>
    <name evidence="1" type="ORF">F2B50_11780</name>
    <name evidence="2" type="ORF">FPF71_11780</name>
</gene>
<evidence type="ECO:0000313" key="1">
    <source>
        <dbReference type="EMBL" id="KAA5823381.1"/>
    </source>
</evidence>
<accession>A0A5M7B7C8</accession>
<evidence type="ECO:0000313" key="4">
    <source>
        <dbReference type="Proteomes" id="UP000322315"/>
    </source>
</evidence>
<dbReference type="OrthoDB" id="955522at2"/>
<evidence type="ECO:0008006" key="5">
    <source>
        <dbReference type="Google" id="ProtNLM"/>
    </source>
</evidence>
<evidence type="ECO:0000313" key="3">
    <source>
        <dbReference type="Proteomes" id="UP000315145"/>
    </source>
</evidence>
<dbReference type="AlphaFoldDB" id="A0A5M7B7C8"/>
<dbReference type="RefSeq" id="WP_144116870.1">
    <property type="nucleotide sequence ID" value="NZ_JACHGE010000002.1"/>
</dbReference>
<dbReference type="PROSITE" id="PS51257">
    <property type="entry name" value="PROKAR_LIPOPROTEIN"/>
    <property type="match status" value="1"/>
</dbReference>
<keyword evidence="3" id="KW-1185">Reference proteome</keyword>
<reference evidence="1" key="3">
    <citation type="submission" date="2019-09" db="EMBL/GenBank/DDBJ databases">
        <authorList>
            <person name="Zhang D.-C."/>
        </authorList>
    </citation>
    <scope>NUCLEOTIDE SEQUENCE</scope>
    <source>
        <strain evidence="1">RU-4-M-4</strain>
    </source>
</reference>
<reference evidence="1 4" key="1">
    <citation type="journal article" date="2015" name="Int. J. Syst. Evol. Microbiol.">
        <title>Algibacter amylolyticus sp. nov., isolated from intertidal sediment.</title>
        <authorList>
            <person name="Zhang D.C."/>
            <person name="Wu J."/>
            <person name="Neuner K."/>
            <person name="Yao J."/>
            <person name="Margesin R."/>
        </authorList>
    </citation>
    <scope>NUCLEOTIDE SEQUENCE [LARGE SCALE GENOMIC DNA]</scope>
    <source>
        <strain evidence="1 4">RU-4-M-4</strain>
    </source>
</reference>
<comment type="caution">
    <text evidence="1">The sequence shown here is derived from an EMBL/GenBank/DDBJ whole genome shotgun (WGS) entry which is preliminary data.</text>
</comment>
<reference evidence="2 3" key="2">
    <citation type="submission" date="2019-07" db="EMBL/GenBank/DDBJ databases">
        <title>Algibacter marinivivus sp. nov., isolated from the surface of a marine red alga.</title>
        <authorList>
            <person name="Zhong X."/>
            <person name="Xu W."/>
            <person name="Zhang Y."/>
            <person name="Zhang Q."/>
            <person name="Du Z."/>
        </authorList>
    </citation>
    <scope>NUCLEOTIDE SEQUENCE [LARGE SCALE GENOMIC DNA]</scope>
    <source>
        <strain evidence="2 3">RU-4-M-4</strain>
    </source>
</reference>
<name>A0A5M7B7C8_9FLAO</name>
<dbReference type="Proteomes" id="UP000315145">
    <property type="component" value="Unassembled WGS sequence"/>
</dbReference>